<keyword evidence="2" id="KW-1185">Reference proteome</keyword>
<evidence type="ECO:0000313" key="1">
    <source>
        <dbReference type="EMBL" id="XFO64789.1"/>
    </source>
</evidence>
<evidence type="ECO:0008006" key="3">
    <source>
        <dbReference type="Google" id="ProtNLM"/>
    </source>
</evidence>
<dbReference type="RefSeq" id="WP_094607740.1">
    <property type="nucleotide sequence ID" value="NZ_CP155573.1"/>
</dbReference>
<dbReference type="Pfam" id="PF02924">
    <property type="entry name" value="HDPD"/>
    <property type="match status" value="1"/>
</dbReference>
<accession>A0ABZ3IGI2</accession>
<dbReference type="InterPro" id="IPR004195">
    <property type="entry name" value="Head_decoration_D"/>
</dbReference>
<name>A0ABZ3IGI2_9FIRM</name>
<gene>
    <name evidence="1" type="ORF">SPSIL_008980</name>
</gene>
<evidence type="ECO:0000313" key="2">
    <source>
        <dbReference type="Proteomes" id="UP000216752"/>
    </source>
</evidence>
<organism evidence="1 2">
    <name type="scientific">Sporomusa silvacetica DSM 10669</name>
    <dbReference type="NCBI Taxonomy" id="1123289"/>
    <lineage>
        <taxon>Bacteria</taxon>
        <taxon>Bacillati</taxon>
        <taxon>Bacillota</taxon>
        <taxon>Negativicutes</taxon>
        <taxon>Selenomonadales</taxon>
        <taxon>Sporomusaceae</taxon>
        <taxon>Sporomusa</taxon>
    </lineage>
</organism>
<protein>
    <recommendedName>
        <fullName evidence="3">Head decoration protein</fullName>
    </recommendedName>
</protein>
<dbReference type="Proteomes" id="UP000216752">
    <property type="component" value="Chromosome"/>
</dbReference>
<proteinExistence type="predicted"/>
<reference evidence="1" key="1">
    <citation type="submission" date="2024-05" db="EMBL/GenBank/DDBJ databases">
        <title>Isolation and characterization of Sporomusa carbonis sp. nov., a carboxydotrophic hydrogenogen in the genus of Sporomusa isolated from a charcoal burning pile.</title>
        <authorList>
            <person name="Boeer T."/>
            <person name="Rosenbaum F."/>
            <person name="Eysell L."/>
            <person name="Mueller V."/>
            <person name="Daniel R."/>
            <person name="Poehlein A."/>
        </authorList>
    </citation>
    <scope>NUCLEOTIDE SEQUENCE [LARGE SCALE GENOMIC DNA]</scope>
    <source>
        <strain evidence="1">DSM 10669</strain>
    </source>
</reference>
<dbReference type="EMBL" id="CP155573">
    <property type="protein sequence ID" value="XFO64789.1"/>
    <property type="molecule type" value="Genomic_DNA"/>
</dbReference>
<sequence length="123" mass="12846">MAELVNSIDTFEYDGLIGGCNPAVSTKNVTIASGAGKLVRGTVLGVITTSGKYTTVNSTNTDGSQTAKAILVYDVDATSADVITPVYWAGPFNREALVFGGTDTADTHEDALRDVNILLTSEQ</sequence>
<dbReference type="Gene3D" id="2.40.300.10">
    <property type="entry name" value="Head decoration protein D"/>
    <property type="match status" value="1"/>
</dbReference>